<dbReference type="SUPFAM" id="SSF51905">
    <property type="entry name" value="FAD/NAD(P)-binding domain"/>
    <property type="match status" value="1"/>
</dbReference>
<feature type="domain" description="Glucose-methanol-choline oxidoreductase N-terminal" evidence="6">
    <location>
        <begin position="102"/>
        <end position="325"/>
    </location>
</feature>
<comment type="caution">
    <text evidence="9">The sequence shown here is derived from an EMBL/GenBank/DDBJ whole genome shotgun (WGS) entry which is preliminary data.</text>
</comment>
<evidence type="ECO:0000313" key="9">
    <source>
        <dbReference type="EMBL" id="MCO6160104.1"/>
    </source>
</evidence>
<dbReference type="RefSeq" id="WP_252849342.1">
    <property type="nucleotide sequence ID" value="NZ_BAPW01000028.1"/>
</dbReference>
<accession>A0ABT1CIQ2</accession>
<dbReference type="InterPro" id="IPR036188">
    <property type="entry name" value="FAD/NAD-bd_sf"/>
</dbReference>
<keyword evidence="3" id="KW-0285">Flavoprotein</keyword>
<keyword evidence="10" id="KW-1185">Reference proteome</keyword>
<evidence type="ECO:0000313" key="10">
    <source>
        <dbReference type="Proteomes" id="UP001523401"/>
    </source>
</evidence>
<evidence type="ECO:0000256" key="2">
    <source>
        <dbReference type="ARBA" id="ARBA00010790"/>
    </source>
</evidence>
<evidence type="ECO:0000256" key="5">
    <source>
        <dbReference type="ARBA" id="ARBA00023002"/>
    </source>
</evidence>
<comment type="cofactor">
    <cofactor evidence="1">
        <name>FAD</name>
        <dbReference type="ChEBI" id="CHEBI:57692"/>
    </cofactor>
</comment>
<gene>
    <name evidence="9" type="ORF">NF685_08695</name>
</gene>
<feature type="domain" description="Glucose-methanol-choline oxidoreductase C-terminal" evidence="8">
    <location>
        <begin position="413"/>
        <end position="529"/>
    </location>
</feature>
<evidence type="ECO:0000259" key="7">
    <source>
        <dbReference type="Pfam" id="PF01266"/>
    </source>
</evidence>
<dbReference type="Proteomes" id="UP001523401">
    <property type="component" value="Unassembled WGS sequence"/>
</dbReference>
<evidence type="ECO:0000256" key="4">
    <source>
        <dbReference type="ARBA" id="ARBA00022827"/>
    </source>
</evidence>
<evidence type="ECO:0000256" key="1">
    <source>
        <dbReference type="ARBA" id="ARBA00001974"/>
    </source>
</evidence>
<dbReference type="PANTHER" id="PTHR42784">
    <property type="entry name" value="PYRANOSE 2-OXIDASE"/>
    <property type="match status" value="1"/>
</dbReference>
<dbReference type="InterPro" id="IPR051473">
    <property type="entry name" value="P2Ox-like"/>
</dbReference>
<evidence type="ECO:0000259" key="8">
    <source>
        <dbReference type="Pfam" id="PF05199"/>
    </source>
</evidence>
<dbReference type="InterPro" id="IPR006076">
    <property type="entry name" value="FAD-dep_OxRdtase"/>
</dbReference>
<name>A0ABT1CIQ2_9PROT</name>
<feature type="domain" description="FAD dependent oxidoreductase" evidence="7">
    <location>
        <begin position="9"/>
        <end position="40"/>
    </location>
</feature>
<dbReference type="SUPFAM" id="SSF54373">
    <property type="entry name" value="FAD-linked reductases, C-terminal domain"/>
    <property type="match status" value="1"/>
</dbReference>
<comment type="similarity">
    <text evidence="2">Belongs to the GMC oxidoreductase family.</text>
</comment>
<dbReference type="PANTHER" id="PTHR42784:SF1">
    <property type="entry name" value="PYRANOSE 2-OXIDASE"/>
    <property type="match status" value="1"/>
</dbReference>
<sequence length="547" mass="59560">MSENSSSADVVIIGAGICGSMLAHKLVRQGLSVILLDAGPHRDRAQIVENWRTMPPANKSGYDYATPYPSVPWAPHTNFFPDNGYLIVNGPDRTAYRQGIIKGVGGTTWHWAASSWRYLPNDFRLHSRYGVGRDYALSYDDLEPYYYEAECEMGVMGPNGQTIVPSAPRSKPWPMTSMPYGPGDRTFTDAVKPLGFDNTPVPQARNSRPYDGRPQCCGNNNCMPICPIGAMYNGVYSAYKAERLGACIIANAVVYAMENDAQNRITAIRYYDPDKGSHRLTAKTFVVAANGLETPKLLLLAANTRNPQGIANSSGQVGRNMMDHPGIGMSFQAKEPVWAGGGSVQMSSITNFRDGDFRSEYAATQIGYNNTAQNSRAGLKALSLGLVGRKLDEEIRRRTAHGVDIYANHEILPNPENRLVLSRDHRDALGIPHPEVTYDVGEYVRKSAVLSRKRLNDIAAAMGGTEIEMTPYFTPNNHITGGTIMGTNPADSVVDSWLRTYDHANLFLATGGAMAASGTVNSTLTMAALTLRAADAILRDHKSGSPS</sequence>
<organism evidence="9 10">
    <name type="scientific">Asaia lannensis NBRC 102526</name>
    <dbReference type="NCBI Taxonomy" id="1307926"/>
    <lineage>
        <taxon>Bacteria</taxon>
        <taxon>Pseudomonadati</taxon>
        <taxon>Pseudomonadota</taxon>
        <taxon>Alphaproteobacteria</taxon>
        <taxon>Acetobacterales</taxon>
        <taxon>Acetobacteraceae</taxon>
        <taxon>Asaia</taxon>
    </lineage>
</organism>
<keyword evidence="4" id="KW-0274">FAD</keyword>
<dbReference type="EMBL" id="JAMXQU010000005">
    <property type="protein sequence ID" value="MCO6160104.1"/>
    <property type="molecule type" value="Genomic_DNA"/>
</dbReference>
<evidence type="ECO:0000256" key="3">
    <source>
        <dbReference type="ARBA" id="ARBA00022630"/>
    </source>
</evidence>
<dbReference type="Pfam" id="PF01266">
    <property type="entry name" value="DAO"/>
    <property type="match status" value="1"/>
</dbReference>
<dbReference type="Gene3D" id="3.50.50.60">
    <property type="entry name" value="FAD/NAD(P)-binding domain"/>
    <property type="match status" value="2"/>
</dbReference>
<dbReference type="Pfam" id="PF00732">
    <property type="entry name" value="GMC_oxred_N"/>
    <property type="match status" value="1"/>
</dbReference>
<dbReference type="InterPro" id="IPR007867">
    <property type="entry name" value="GMC_OxRtase_C"/>
</dbReference>
<reference evidence="9 10" key="1">
    <citation type="submission" date="2022-06" db="EMBL/GenBank/DDBJ databases">
        <title>Whole-genome of Asaia lannensis strain LMG 27011T.</title>
        <authorList>
            <person name="Sombolestani A."/>
        </authorList>
    </citation>
    <scope>NUCLEOTIDE SEQUENCE [LARGE SCALE GENOMIC DNA]</scope>
    <source>
        <strain evidence="9 10">NBRC 102526</strain>
    </source>
</reference>
<evidence type="ECO:0000259" key="6">
    <source>
        <dbReference type="Pfam" id="PF00732"/>
    </source>
</evidence>
<keyword evidence="5" id="KW-0560">Oxidoreductase</keyword>
<dbReference type="InterPro" id="IPR000172">
    <property type="entry name" value="GMC_OxRdtase_N"/>
</dbReference>
<dbReference type="Pfam" id="PF05199">
    <property type="entry name" value="GMC_oxred_C"/>
    <property type="match status" value="1"/>
</dbReference>
<protein>
    <submittedName>
        <fullName evidence="9">GMC family oxidoreductase</fullName>
    </submittedName>
</protein>
<proteinExistence type="inferred from homology"/>